<reference evidence="2" key="1">
    <citation type="submission" date="2022-03" db="EMBL/GenBank/DDBJ databases">
        <authorList>
            <person name="Sayadi A."/>
        </authorList>
    </citation>
    <scope>NUCLEOTIDE SEQUENCE</scope>
</reference>
<name>A0A9P0Q4R0_ACAOB</name>
<dbReference type="Proteomes" id="UP001152888">
    <property type="component" value="Unassembled WGS sequence"/>
</dbReference>
<proteinExistence type="predicted"/>
<sequence length="73" mass="8262">MSPFVSRFKSGKIIGCPATIAVIWSRWTQEETGCMRLVIFRVVITLCPILGYGTSAIFPSLLPCFIVQLYDYR</sequence>
<evidence type="ECO:0000313" key="3">
    <source>
        <dbReference type="Proteomes" id="UP001152888"/>
    </source>
</evidence>
<feature type="transmembrane region" description="Helical" evidence="1">
    <location>
        <begin position="38"/>
        <end position="67"/>
    </location>
</feature>
<evidence type="ECO:0000256" key="1">
    <source>
        <dbReference type="SAM" id="Phobius"/>
    </source>
</evidence>
<keyword evidence="1" id="KW-0472">Membrane</keyword>
<accession>A0A9P0Q4R0</accession>
<keyword evidence="3" id="KW-1185">Reference proteome</keyword>
<evidence type="ECO:0000313" key="2">
    <source>
        <dbReference type="EMBL" id="CAH2010747.1"/>
    </source>
</evidence>
<dbReference type="EMBL" id="CAKOFQ010008001">
    <property type="protein sequence ID" value="CAH2010747.1"/>
    <property type="molecule type" value="Genomic_DNA"/>
</dbReference>
<dbReference type="AlphaFoldDB" id="A0A9P0Q4R0"/>
<protein>
    <submittedName>
        <fullName evidence="2">Uncharacterized protein</fullName>
    </submittedName>
</protein>
<gene>
    <name evidence="2" type="ORF">ACAOBT_LOCUS31744</name>
</gene>
<organism evidence="2 3">
    <name type="scientific">Acanthoscelides obtectus</name>
    <name type="common">Bean weevil</name>
    <name type="synonym">Bruchus obtectus</name>
    <dbReference type="NCBI Taxonomy" id="200917"/>
    <lineage>
        <taxon>Eukaryota</taxon>
        <taxon>Metazoa</taxon>
        <taxon>Ecdysozoa</taxon>
        <taxon>Arthropoda</taxon>
        <taxon>Hexapoda</taxon>
        <taxon>Insecta</taxon>
        <taxon>Pterygota</taxon>
        <taxon>Neoptera</taxon>
        <taxon>Endopterygota</taxon>
        <taxon>Coleoptera</taxon>
        <taxon>Polyphaga</taxon>
        <taxon>Cucujiformia</taxon>
        <taxon>Chrysomeloidea</taxon>
        <taxon>Chrysomelidae</taxon>
        <taxon>Bruchinae</taxon>
        <taxon>Bruchini</taxon>
        <taxon>Acanthoscelides</taxon>
    </lineage>
</organism>
<comment type="caution">
    <text evidence="2">The sequence shown here is derived from an EMBL/GenBank/DDBJ whole genome shotgun (WGS) entry which is preliminary data.</text>
</comment>
<keyword evidence="1" id="KW-0812">Transmembrane</keyword>
<keyword evidence="1" id="KW-1133">Transmembrane helix</keyword>